<name>A0AAN6W9J3_9PEZI</name>
<dbReference type="AlphaFoldDB" id="A0AAN6W9J3"/>
<dbReference type="Proteomes" id="UP001302321">
    <property type="component" value="Unassembled WGS sequence"/>
</dbReference>
<gene>
    <name evidence="2" type="ORF">QBC36DRAFT_123315</name>
</gene>
<proteinExistence type="predicted"/>
<feature type="chain" id="PRO_5042959815" evidence="1">
    <location>
        <begin position="20"/>
        <end position="151"/>
    </location>
</feature>
<accession>A0AAN6W9J3</accession>
<evidence type="ECO:0000313" key="2">
    <source>
        <dbReference type="EMBL" id="KAK4177884.1"/>
    </source>
</evidence>
<reference evidence="2" key="1">
    <citation type="journal article" date="2023" name="Mol. Phylogenet. Evol.">
        <title>Genome-scale phylogeny and comparative genomics of the fungal order Sordariales.</title>
        <authorList>
            <person name="Hensen N."/>
            <person name="Bonometti L."/>
            <person name="Westerberg I."/>
            <person name="Brannstrom I.O."/>
            <person name="Guillou S."/>
            <person name="Cros-Aarteil S."/>
            <person name="Calhoun S."/>
            <person name="Haridas S."/>
            <person name="Kuo A."/>
            <person name="Mondo S."/>
            <person name="Pangilinan J."/>
            <person name="Riley R."/>
            <person name="LaButti K."/>
            <person name="Andreopoulos B."/>
            <person name="Lipzen A."/>
            <person name="Chen C."/>
            <person name="Yan M."/>
            <person name="Daum C."/>
            <person name="Ng V."/>
            <person name="Clum A."/>
            <person name="Steindorff A."/>
            <person name="Ohm R.A."/>
            <person name="Martin F."/>
            <person name="Silar P."/>
            <person name="Natvig D.O."/>
            <person name="Lalanne C."/>
            <person name="Gautier V."/>
            <person name="Ament-Velasquez S.L."/>
            <person name="Kruys A."/>
            <person name="Hutchinson M.I."/>
            <person name="Powell A.J."/>
            <person name="Barry K."/>
            <person name="Miller A.N."/>
            <person name="Grigoriev I.V."/>
            <person name="Debuchy R."/>
            <person name="Gladieux P."/>
            <person name="Hiltunen Thoren M."/>
            <person name="Johannesson H."/>
        </authorList>
    </citation>
    <scope>NUCLEOTIDE SEQUENCE</scope>
    <source>
        <strain evidence="2">CBS 892.96</strain>
    </source>
</reference>
<organism evidence="2 3">
    <name type="scientific">Triangularia setosa</name>
    <dbReference type="NCBI Taxonomy" id="2587417"/>
    <lineage>
        <taxon>Eukaryota</taxon>
        <taxon>Fungi</taxon>
        <taxon>Dikarya</taxon>
        <taxon>Ascomycota</taxon>
        <taxon>Pezizomycotina</taxon>
        <taxon>Sordariomycetes</taxon>
        <taxon>Sordariomycetidae</taxon>
        <taxon>Sordariales</taxon>
        <taxon>Podosporaceae</taxon>
        <taxon>Triangularia</taxon>
    </lineage>
</organism>
<dbReference type="EMBL" id="MU866152">
    <property type="protein sequence ID" value="KAK4177884.1"/>
    <property type="molecule type" value="Genomic_DNA"/>
</dbReference>
<keyword evidence="3" id="KW-1185">Reference proteome</keyword>
<evidence type="ECO:0000256" key="1">
    <source>
        <dbReference type="SAM" id="SignalP"/>
    </source>
</evidence>
<comment type="caution">
    <text evidence="2">The sequence shown here is derived from an EMBL/GenBank/DDBJ whole genome shotgun (WGS) entry which is preliminary data.</text>
</comment>
<reference evidence="2" key="2">
    <citation type="submission" date="2023-05" db="EMBL/GenBank/DDBJ databases">
        <authorList>
            <consortium name="Lawrence Berkeley National Laboratory"/>
            <person name="Steindorff A."/>
            <person name="Hensen N."/>
            <person name="Bonometti L."/>
            <person name="Westerberg I."/>
            <person name="Brannstrom I.O."/>
            <person name="Guillou S."/>
            <person name="Cros-Aarteil S."/>
            <person name="Calhoun S."/>
            <person name="Haridas S."/>
            <person name="Kuo A."/>
            <person name="Mondo S."/>
            <person name="Pangilinan J."/>
            <person name="Riley R."/>
            <person name="Labutti K."/>
            <person name="Andreopoulos B."/>
            <person name="Lipzen A."/>
            <person name="Chen C."/>
            <person name="Yanf M."/>
            <person name="Daum C."/>
            <person name="Ng V."/>
            <person name="Clum A."/>
            <person name="Ohm R."/>
            <person name="Martin F."/>
            <person name="Silar P."/>
            <person name="Natvig D."/>
            <person name="Lalanne C."/>
            <person name="Gautier V."/>
            <person name="Ament-Velasquez S.L."/>
            <person name="Kruys A."/>
            <person name="Hutchinson M.I."/>
            <person name="Powell A.J."/>
            <person name="Barry K."/>
            <person name="Miller A.N."/>
            <person name="Grigoriev I.V."/>
            <person name="Debuchy R."/>
            <person name="Gladieux P."/>
            <person name="Thoren M.H."/>
            <person name="Johannesson H."/>
        </authorList>
    </citation>
    <scope>NUCLEOTIDE SEQUENCE</scope>
    <source>
        <strain evidence="2">CBS 892.96</strain>
    </source>
</reference>
<sequence>MCIFYLSGILVVFKPIIWGGSCRISNWVYTLCIHRYLASLLCVFDSTRNYNNTWCDLSCLFYLLPSSLCKCLQLASSLRASLDGFRRPPHNSLSPNKAHTNMLATPIAPTTVWVTMVRSPFVNELNPSGRLLHPRHRNHSADIHAIPTKPY</sequence>
<evidence type="ECO:0000313" key="3">
    <source>
        <dbReference type="Proteomes" id="UP001302321"/>
    </source>
</evidence>
<keyword evidence="1" id="KW-0732">Signal</keyword>
<feature type="signal peptide" evidence="1">
    <location>
        <begin position="1"/>
        <end position="19"/>
    </location>
</feature>
<protein>
    <submittedName>
        <fullName evidence="2">Uncharacterized protein</fullName>
    </submittedName>
</protein>